<gene>
    <name evidence="7" type="ordered locus">CPF_0414</name>
</gene>
<dbReference type="Proteomes" id="UP000001823">
    <property type="component" value="Chromosome"/>
</dbReference>
<protein>
    <recommendedName>
        <fullName evidence="2">carbonic anhydrase</fullName>
        <ecNumber evidence="2">4.2.1.1</ecNumber>
    </recommendedName>
</protein>
<dbReference type="EC" id="4.2.1.1" evidence="2"/>
<dbReference type="SMART" id="SM00947">
    <property type="entry name" value="Pro_CA"/>
    <property type="match status" value="1"/>
</dbReference>
<dbReference type="Gene3D" id="3.40.1050.10">
    <property type="entry name" value="Carbonic anhydrase"/>
    <property type="match status" value="1"/>
</dbReference>
<dbReference type="eggNOG" id="COG0288">
    <property type="taxonomic scope" value="Bacteria"/>
</dbReference>
<evidence type="ECO:0000313" key="8">
    <source>
        <dbReference type="Proteomes" id="UP000001823"/>
    </source>
</evidence>
<keyword evidence="3 6" id="KW-0479">Metal-binding</keyword>
<organism evidence="7 8">
    <name type="scientific">Clostridium perfringens (strain ATCC 13124 / DSM 756 / JCM 1290 / NCIMB 6125 / NCTC 8237 / Type A)</name>
    <dbReference type="NCBI Taxonomy" id="195103"/>
    <lineage>
        <taxon>Bacteria</taxon>
        <taxon>Bacillati</taxon>
        <taxon>Bacillota</taxon>
        <taxon>Clostridia</taxon>
        <taxon>Eubacteriales</taxon>
        <taxon>Clostridiaceae</taxon>
        <taxon>Clostridium</taxon>
    </lineage>
</organism>
<dbReference type="SUPFAM" id="SSF53056">
    <property type="entry name" value="beta-carbonic anhydrase, cab"/>
    <property type="match status" value="1"/>
</dbReference>
<dbReference type="RefSeq" id="WP_011009793.1">
    <property type="nucleotide sequence ID" value="NC_008261.1"/>
</dbReference>
<dbReference type="GO" id="GO:0008270">
    <property type="term" value="F:zinc ion binding"/>
    <property type="evidence" value="ECO:0007669"/>
    <property type="project" value="InterPro"/>
</dbReference>
<dbReference type="PaxDb" id="195103-CPF_0414"/>
<dbReference type="EMBL" id="CP000246">
    <property type="protein sequence ID" value="ABG82641.1"/>
    <property type="molecule type" value="Genomic_DNA"/>
</dbReference>
<feature type="binding site" evidence="6">
    <location>
        <position position="100"/>
    </location>
    <ligand>
        <name>Zn(2+)</name>
        <dbReference type="ChEBI" id="CHEBI:29105"/>
    </ligand>
</feature>
<comment type="cofactor">
    <cofactor evidence="6">
        <name>Zn(2+)</name>
        <dbReference type="ChEBI" id="CHEBI:29105"/>
    </cofactor>
    <text evidence="6">Binds 1 zinc ion per subunit.</text>
</comment>
<dbReference type="HOGENOM" id="CLU_084253_3_0_9"/>
<feature type="binding site" evidence="6">
    <location>
        <position position="42"/>
    </location>
    <ligand>
        <name>Zn(2+)</name>
        <dbReference type="ChEBI" id="CHEBI:29105"/>
    </ligand>
</feature>
<keyword evidence="4 6" id="KW-0862">Zinc</keyword>
<dbReference type="PANTHER" id="PTHR43175:SF3">
    <property type="entry name" value="CARBON DISULFIDE HYDROLASE"/>
    <property type="match status" value="1"/>
</dbReference>
<dbReference type="STRING" id="195103.CPF_0414"/>
<dbReference type="Pfam" id="PF00484">
    <property type="entry name" value="Pro_CA"/>
    <property type="match status" value="1"/>
</dbReference>
<dbReference type="GO" id="GO:0004089">
    <property type="term" value="F:carbonate dehydratase activity"/>
    <property type="evidence" value="ECO:0007669"/>
    <property type="project" value="UniProtKB-EC"/>
</dbReference>
<dbReference type="AlphaFoldDB" id="A0A0H2YPC2"/>
<comment type="catalytic activity">
    <reaction evidence="5">
        <text>hydrogencarbonate + H(+) = CO2 + H2O</text>
        <dbReference type="Rhea" id="RHEA:10748"/>
        <dbReference type="ChEBI" id="CHEBI:15377"/>
        <dbReference type="ChEBI" id="CHEBI:15378"/>
        <dbReference type="ChEBI" id="CHEBI:16526"/>
        <dbReference type="ChEBI" id="CHEBI:17544"/>
        <dbReference type="EC" id="4.2.1.1"/>
    </reaction>
</comment>
<evidence type="ECO:0000313" key="7">
    <source>
        <dbReference type="EMBL" id="ABG82641.1"/>
    </source>
</evidence>
<dbReference type="InterPro" id="IPR036874">
    <property type="entry name" value="Carbonic_anhydrase_sf"/>
</dbReference>
<evidence type="ECO:0000256" key="4">
    <source>
        <dbReference type="ARBA" id="ARBA00022833"/>
    </source>
</evidence>
<sequence>MEKNVRRLEEILEFNKSFVENKEYEKYKATKKPEKKLVILSCMDTRLTELLPKAMNIKNGDAKIIKNAGATIMHPFGSIVRSILVAIYEFNAEDVLVVGHHGCGMSNLNSKDMISKMEDRGISEETILTIKHCGIDVEKWLHGFGCVEESVKESVTSLKNHPLMPSDVNVHGLVIDPHTGELKVIVNGYE</sequence>
<dbReference type="CDD" id="cd03379">
    <property type="entry name" value="beta_CA_cladeD"/>
    <property type="match status" value="1"/>
</dbReference>
<reference evidence="7 8" key="1">
    <citation type="journal article" date="2006" name="Genome Res.">
        <title>Skewed genomic variability in strains of the toxigenic bacterial pathogen, Clostridium perfringens.</title>
        <authorList>
            <person name="Myers G.S."/>
            <person name="Rasko D.A."/>
            <person name="Cheung J.K."/>
            <person name="Ravel J."/>
            <person name="Seshadri R."/>
            <person name="Deboy R.T."/>
            <person name="Ren Q."/>
            <person name="Varga J."/>
            <person name="Awad M.M."/>
            <person name="Brinkac L.M."/>
            <person name="Daugherty S.C."/>
            <person name="Haft D.H."/>
            <person name="Dodson R.J."/>
            <person name="Madupu R."/>
            <person name="Nelson W.C."/>
            <person name="Rosovitz M.J."/>
            <person name="Sullivan S.A."/>
            <person name="Khouri H."/>
            <person name="Dimitrov G.I."/>
            <person name="Watkins K.L."/>
            <person name="Mulligan S."/>
            <person name="Benton J."/>
            <person name="Radune D."/>
            <person name="Fisher D.J."/>
            <person name="Atkins H.S."/>
            <person name="Hiscox T."/>
            <person name="Jost B.H."/>
            <person name="Billington S.J."/>
            <person name="Songer J.G."/>
            <person name="McClane B.A."/>
            <person name="Titball R.W."/>
            <person name="Rood J.I."/>
            <person name="Melville S.B."/>
            <person name="Paulsen I.T."/>
        </authorList>
    </citation>
    <scope>NUCLEOTIDE SEQUENCE [LARGE SCALE GENOMIC DNA]</scope>
    <source>
        <strain evidence="8">ATCC 13124 / DSM 756 / JCM 1290 / NCIMB 6125 / NCTC 8237 / S 107 / Type A</strain>
    </source>
</reference>
<evidence type="ECO:0000256" key="1">
    <source>
        <dbReference type="ARBA" id="ARBA00006217"/>
    </source>
</evidence>
<evidence type="ECO:0000256" key="6">
    <source>
        <dbReference type="PIRSR" id="PIRSR601765-1"/>
    </source>
</evidence>
<dbReference type="KEGG" id="cpf:CPF_0414"/>
<accession>A0A0H2YPC2</accession>
<evidence type="ECO:0000256" key="2">
    <source>
        <dbReference type="ARBA" id="ARBA00012925"/>
    </source>
</evidence>
<dbReference type="InterPro" id="IPR001765">
    <property type="entry name" value="Carbonic_anhydrase"/>
</dbReference>
<evidence type="ECO:0000256" key="5">
    <source>
        <dbReference type="ARBA" id="ARBA00048348"/>
    </source>
</evidence>
<keyword evidence="8" id="KW-1185">Reference proteome</keyword>
<comment type="similarity">
    <text evidence="1">Belongs to the beta-class carbonic anhydrase family.</text>
</comment>
<feature type="binding site" evidence="6">
    <location>
        <position position="44"/>
    </location>
    <ligand>
        <name>Zn(2+)</name>
        <dbReference type="ChEBI" id="CHEBI:29105"/>
    </ligand>
</feature>
<proteinExistence type="inferred from homology"/>
<name>A0A0H2YPC2_CLOP1</name>
<feature type="binding site" evidence="6">
    <location>
        <position position="103"/>
    </location>
    <ligand>
        <name>Zn(2+)</name>
        <dbReference type="ChEBI" id="CHEBI:29105"/>
    </ligand>
</feature>
<evidence type="ECO:0000256" key="3">
    <source>
        <dbReference type="ARBA" id="ARBA00022723"/>
    </source>
</evidence>
<dbReference type="PANTHER" id="PTHR43175">
    <property type="entry name" value="CARBONIC ANHYDRASE"/>
    <property type="match status" value="1"/>
</dbReference>